<evidence type="ECO:0000313" key="9">
    <source>
        <dbReference type="EMBL" id="VBB07303.1"/>
    </source>
</evidence>
<organism evidence="9 10">
    <name type="scientific">Lucifera butyrica</name>
    <dbReference type="NCBI Taxonomy" id="1351585"/>
    <lineage>
        <taxon>Bacteria</taxon>
        <taxon>Bacillati</taxon>
        <taxon>Bacillota</taxon>
        <taxon>Negativicutes</taxon>
        <taxon>Veillonellales</taxon>
        <taxon>Veillonellaceae</taxon>
        <taxon>Lucifera</taxon>
    </lineage>
</organism>
<evidence type="ECO:0000256" key="3">
    <source>
        <dbReference type="ARBA" id="ARBA00022448"/>
    </source>
</evidence>
<reference evidence="9 10" key="1">
    <citation type="submission" date="2018-06" db="EMBL/GenBank/DDBJ databases">
        <authorList>
            <person name="Strepis N."/>
        </authorList>
    </citation>
    <scope>NUCLEOTIDE SEQUENCE [LARGE SCALE GENOMIC DNA]</scope>
    <source>
        <strain evidence="9">LUCI</strain>
    </source>
</reference>
<keyword evidence="4 7" id="KW-0812">Transmembrane</keyword>
<keyword evidence="10" id="KW-1185">Reference proteome</keyword>
<keyword evidence="6 8" id="KW-0472">Membrane</keyword>
<dbReference type="SUPFAM" id="SSF81338">
    <property type="entry name" value="Aquaporin-like"/>
    <property type="match status" value="1"/>
</dbReference>
<dbReference type="RefSeq" id="WP_122628234.1">
    <property type="nucleotide sequence ID" value="NZ_UPPP01000072.1"/>
</dbReference>
<dbReference type="InterPro" id="IPR050363">
    <property type="entry name" value="MIP/Aquaporin"/>
</dbReference>
<proteinExistence type="inferred from homology"/>
<protein>
    <submittedName>
        <fullName evidence="9">Major intrinsic protein</fullName>
    </submittedName>
</protein>
<dbReference type="GO" id="GO:0005886">
    <property type="term" value="C:plasma membrane"/>
    <property type="evidence" value="ECO:0007669"/>
    <property type="project" value="TreeGrafter"/>
</dbReference>
<evidence type="ECO:0000256" key="7">
    <source>
        <dbReference type="RuleBase" id="RU000477"/>
    </source>
</evidence>
<dbReference type="Pfam" id="PF00230">
    <property type="entry name" value="MIP"/>
    <property type="match status" value="1"/>
</dbReference>
<feature type="transmembrane region" description="Helical" evidence="8">
    <location>
        <begin position="39"/>
        <end position="58"/>
    </location>
</feature>
<dbReference type="Proteomes" id="UP000277811">
    <property type="component" value="Unassembled WGS sequence"/>
</dbReference>
<sequence length="247" mass="25305">MSMVVAEFLGTAVLTSFGCGVCANVNLNKSRANVSVLGGGWITITAGWAFAVMLGAFMSNALGGAGELNPALVLFKVLAGVYTISVALPIMIAELLGAMLGAFLVWLAYLPHWEVTENPGAILGTFTSGAMIKNDMAACLCEIIATTLLFICLASFGSRLVTGTAGMSPGFGNYLAGMLIWALGLSLGGPSGYALNPARDLGPRIIHAVLPIPGKGSSDWGYAWVPIVGPAVAAFVAYGICQATGLI</sequence>
<evidence type="ECO:0000256" key="1">
    <source>
        <dbReference type="ARBA" id="ARBA00004141"/>
    </source>
</evidence>
<evidence type="ECO:0000256" key="6">
    <source>
        <dbReference type="ARBA" id="ARBA00023136"/>
    </source>
</evidence>
<evidence type="ECO:0000256" key="2">
    <source>
        <dbReference type="ARBA" id="ARBA00006175"/>
    </source>
</evidence>
<comment type="subcellular location">
    <subcellularLocation>
        <location evidence="1">Membrane</location>
        <topology evidence="1">Multi-pass membrane protein</topology>
    </subcellularLocation>
</comment>
<evidence type="ECO:0000256" key="8">
    <source>
        <dbReference type="SAM" id="Phobius"/>
    </source>
</evidence>
<dbReference type="InterPro" id="IPR023271">
    <property type="entry name" value="Aquaporin-like"/>
</dbReference>
<evidence type="ECO:0000313" key="10">
    <source>
        <dbReference type="Proteomes" id="UP000277811"/>
    </source>
</evidence>
<dbReference type="AlphaFoldDB" id="A0A498RAZ6"/>
<dbReference type="Gene3D" id="1.20.1080.10">
    <property type="entry name" value="Glycerol uptake facilitator protein"/>
    <property type="match status" value="1"/>
</dbReference>
<gene>
    <name evidence="9" type="ORF">LUCI_2547</name>
</gene>
<comment type="similarity">
    <text evidence="2 7">Belongs to the MIP/aquaporin (TC 1.A.8) family.</text>
</comment>
<feature type="transmembrane region" description="Helical" evidence="8">
    <location>
        <begin position="174"/>
        <end position="195"/>
    </location>
</feature>
<dbReference type="PRINTS" id="PR00783">
    <property type="entry name" value="MINTRINSICP"/>
</dbReference>
<accession>A0A498RAZ6</accession>
<keyword evidence="3 7" id="KW-0813">Transport</keyword>
<dbReference type="PANTHER" id="PTHR43829:SF9">
    <property type="entry name" value="AQUAPORIN-9"/>
    <property type="match status" value="1"/>
</dbReference>
<feature type="transmembrane region" description="Helical" evidence="8">
    <location>
        <begin position="79"/>
        <end position="109"/>
    </location>
</feature>
<keyword evidence="5 8" id="KW-1133">Transmembrane helix</keyword>
<feature type="transmembrane region" description="Helical" evidence="8">
    <location>
        <begin position="143"/>
        <end position="162"/>
    </location>
</feature>
<evidence type="ECO:0000256" key="5">
    <source>
        <dbReference type="ARBA" id="ARBA00022989"/>
    </source>
</evidence>
<dbReference type="InterPro" id="IPR000425">
    <property type="entry name" value="MIP"/>
</dbReference>
<evidence type="ECO:0000256" key="4">
    <source>
        <dbReference type="ARBA" id="ARBA00022692"/>
    </source>
</evidence>
<dbReference type="GO" id="GO:0015254">
    <property type="term" value="F:glycerol channel activity"/>
    <property type="evidence" value="ECO:0007669"/>
    <property type="project" value="TreeGrafter"/>
</dbReference>
<name>A0A498RAZ6_9FIRM</name>
<feature type="transmembrane region" description="Helical" evidence="8">
    <location>
        <begin position="221"/>
        <end position="241"/>
    </location>
</feature>
<dbReference type="EMBL" id="UPPP01000072">
    <property type="protein sequence ID" value="VBB07303.1"/>
    <property type="molecule type" value="Genomic_DNA"/>
</dbReference>
<dbReference type="PANTHER" id="PTHR43829">
    <property type="entry name" value="AQUAPORIN OR AQUAGLYCEROPORIN RELATED"/>
    <property type="match status" value="1"/>
</dbReference>
<dbReference type="OrthoDB" id="9807293at2"/>